<dbReference type="Proteomes" id="UP000612456">
    <property type="component" value="Unassembled WGS sequence"/>
</dbReference>
<feature type="transmembrane region" description="Helical" evidence="5">
    <location>
        <begin position="498"/>
        <end position="523"/>
    </location>
</feature>
<keyword evidence="3 5" id="KW-1133">Transmembrane helix</keyword>
<reference evidence="7" key="1">
    <citation type="journal article" date="2014" name="Int. J. Syst. Evol. Microbiol.">
        <title>Complete genome sequence of Corynebacterium casei LMG S-19264T (=DSM 44701T), isolated from a smear-ripened cheese.</title>
        <authorList>
            <consortium name="US DOE Joint Genome Institute (JGI-PGF)"/>
            <person name="Walter F."/>
            <person name="Albersmeier A."/>
            <person name="Kalinowski J."/>
            <person name="Ruckert C."/>
        </authorList>
    </citation>
    <scope>NUCLEOTIDE SEQUENCE</scope>
    <source>
        <strain evidence="7">CGMCC 1.15178</strain>
    </source>
</reference>
<feature type="transmembrane region" description="Helical" evidence="5">
    <location>
        <begin position="177"/>
        <end position="198"/>
    </location>
</feature>
<dbReference type="EMBL" id="BMHP01000004">
    <property type="protein sequence ID" value="GGD87450.1"/>
    <property type="molecule type" value="Genomic_DNA"/>
</dbReference>
<evidence type="ECO:0000259" key="6">
    <source>
        <dbReference type="Pfam" id="PF04932"/>
    </source>
</evidence>
<feature type="transmembrane region" description="Helical" evidence="5">
    <location>
        <begin position="20"/>
        <end position="39"/>
    </location>
</feature>
<gene>
    <name evidence="7" type="ORF">GCM10010911_52340</name>
</gene>
<organism evidence="7 8">
    <name type="scientific">Paenibacillus nasutitermitis</name>
    <dbReference type="NCBI Taxonomy" id="1652958"/>
    <lineage>
        <taxon>Bacteria</taxon>
        <taxon>Bacillati</taxon>
        <taxon>Bacillota</taxon>
        <taxon>Bacilli</taxon>
        <taxon>Bacillales</taxon>
        <taxon>Paenibacillaceae</taxon>
        <taxon>Paenibacillus</taxon>
    </lineage>
</organism>
<feature type="transmembrane region" description="Helical" evidence="5">
    <location>
        <begin position="135"/>
        <end position="157"/>
    </location>
</feature>
<name>A0A917E163_9BACL</name>
<comment type="caution">
    <text evidence="7">The sequence shown here is derived from an EMBL/GenBank/DDBJ whole genome shotgun (WGS) entry which is preliminary data.</text>
</comment>
<keyword evidence="2 5" id="KW-0812">Transmembrane</keyword>
<dbReference type="PANTHER" id="PTHR37422">
    <property type="entry name" value="TEICHURONIC ACID BIOSYNTHESIS PROTEIN TUAE"/>
    <property type="match status" value="1"/>
</dbReference>
<feature type="transmembrane region" description="Helical" evidence="5">
    <location>
        <begin position="228"/>
        <end position="244"/>
    </location>
</feature>
<dbReference type="PANTHER" id="PTHR37422:SF13">
    <property type="entry name" value="LIPOPOLYSACCHARIDE BIOSYNTHESIS PROTEIN PA4999-RELATED"/>
    <property type="match status" value="1"/>
</dbReference>
<reference evidence="7" key="2">
    <citation type="submission" date="2020-09" db="EMBL/GenBank/DDBJ databases">
        <authorList>
            <person name="Sun Q."/>
            <person name="Zhou Y."/>
        </authorList>
    </citation>
    <scope>NUCLEOTIDE SEQUENCE</scope>
    <source>
        <strain evidence="7">CGMCC 1.15178</strain>
    </source>
</reference>
<evidence type="ECO:0000256" key="1">
    <source>
        <dbReference type="ARBA" id="ARBA00004141"/>
    </source>
</evidence>
<protein>
    <recommendedName>
        <fullName evidence="6">O-antigen ligase-related domain-containing protein</fullName>
    </recommendedName>
</protein>
<dbReference type="AlphaFoldDB" id="A0A917E163"/>
<keyword evidence="8" id="KW-1185">Reference proteome</keyword>
<evidence type="ECO:0000313" key="7">
    <source>
        <dbReference type="EMBL" id="GGD87450.1"/>
    </source>
</evidence>
<evidence type="ECO:0000256" key="4">
    <source>
        <dbReference type="ARBA" id="ARBA00023136"/>
    </source>
</evidence>
<comment type="subcellular location">
    <subcellularLocation>
        <location evidence="1">Membrane</location>
        <topology evidence="1">Multi-pass membrane protein</topology>
    </subcellularLocation>
</comment>
<feature type="transmembrane region" description="Helical" evidence="5">
    <location>
        <begin position="443"/>
        <end position="462"/>
    </location>
</feature>
<dbReference type="InterPro" id="IPR051533">
    <property type="entry name" value="WaaL-like"/>
</dbReference>
<feature type="domain" description="O-antigen ligase-related" evidence="6">
    <location>
        <begin position="307"/>
        <end position="451"/>
    </location>
</feature>
<feature type="transmembrane region" description="Helical" evidence="5">
    <location>
        <begin position="82"/>
        <end position="102"/>
    </location>
</feature>
<keyword evidence="4 5" id="KW-0472">Membrane</keyword>
<dbReference type="Pfam" id="PF04932">
    <property type="entry name" value="Wzy_C"/>
    <property type="match status" value="1"/>
</dbReference>
<feature type="transmembrane region" description="Helical" evidence="5">
    <location>
        <begin position="300"/>
        <end position="320"/>
    </location>
</feature>
<feature type="transmembrane region" description="Helical" evidence="5">
    <location>
        <begin position="108"/>
        <end position="128"/>
    </location>
</feature>
<evidence type="ECO:0000256" key="3">
    <source>
        <dbReference type="ARBA" id="ARBA00022989"/>
    </source>
</evidence>
<feature type="transmembrane region" description="Helical" evidence="5">
    <location>
        <begin position="535"/>
        <end position="553"/>
    </location>
</feature>
<sequence length="811" mass="92183">MKKQDSSISSSNSEFSLLQWAILLGTCLFLFIFPYQVALFNGFQFSFEGSLLEAMIYVFILLVIVGIRLLRTWQLTDYRSILSIVVLLIPIMYMLSSINAVASYNAKIMLQLEFMYASFFIIGLYIAVKQLHQEIVGLSIQLSAYGVVIFGFMNLFGQTYYNNALWAADNGYRLTSVFQYSNSYAAFLVAIFLAALFSAVHVKQWYWRAAHSLMLVPIWISLMLTYSRAALVFIPFLVLIILPFMKINKQISYLIYMFLAVVSSFAILSKVKVAADKISALLDPGSQMGKTISLWEPVPLGGWGILLAASVIISLLFTLLHDKLSNWLEAKTTKISDTKRSLVMVPILFIVVGGLAAALILSSSGVRSLLPPSIAERFENINLQQHSVLERETFYRDAMKVSADYPLIGAGGGAWAVIYEKYQNNPYTSNQAHSYFFQTLIEVGWLGLLIVVGFFVWVYYLFIRAYIKNPDLRGNSLLFFILSLAILAHSAVDFDMSYGYLSILVFLCLGAMLAPFHKVLVIPALETYKDKPWRFVYPIAISLSGIILFALVYREYDANLSYRQSLSLAIEQKKPLNELLPSIDHAISVAPDHPEYTMRKINWMEQAFNSTQDPAYRQETKRLIDQLKPFAPFDRSLLLEEYKYYKNMGETNTVLQVLDTSVASFPWNMSFYEAAIMEYFIAGQQEGLTSSEDKDSKWNHSLELYQQVLDRIEHLKSLPEGQLQGREFIVTPLMRQAIGQINYRNKNYEAAYNLLKEDIAGDLTNDSIRVNVRFYLASLHALGQKNEELLRKLVEADENESTAVQQLVDSQ</sequence>
<dbReference type="InterPro" id="IPR007016">
    <property type="entry name" value="O-antigen_ligase-rel_domated"/>
</dbReference>
<evidence type="ECO:0000313" key="8">
    <source>
        <dbReference type="Proteomes" id="UP000612456"/>
    </source>
</evidence>
<feature type="transmembrane region" description="Helical" evidence="5">
    <location>
        <begin position="51"/>
        <end position="70"/>
    </location>
</feature>
<dbReference type="GO" id="GO:0016020">
    <property type="term" value="C:membrane"/>
    <property type="evidence" value="ECO:0007669"/>
    <property type="project" value="UniProtKB-SubCell"/>
</dbReference>
<evidence type="ECO:0000256" key="5">
    <source>
        <dbReference type="SAM" id="Phobius"/>
    </source>
</evidence>
<feature type="transmembrane region" description="Helical" evidence="5">
    <location>
        <begin position="251"/>
        <end position="269"/>
    </location>
</feature>
<accession>A0A917E163</accession>
<feature type="transmembrane region" description="Helical" evidence="5">
    <location>
        <begin position="474"/>
        <end position="492"/>
    </location>
</feature>
<evidence type="ECO:0000256" key="2">
    <source>
        <dbReference type="ARBA" id="ARBA00022692"/>
    </source>
</evidence>
<feature type="transmembrane region" description="Helical" evidence="5">
    <location>
        <begin position="341"/>
        <end position="361"/>
    </location>
</feature>
<proteinExistence type="predicted"/>